<dbReference type="InterPro" id="IPR006860">
    <property type="entry name" value="FecR"/>
</dbReference>
<dbReference type="InterPro" id="IPR032508">
    <property type="entry name" value="FecR_C"/>
</dbReference>
<dbReference type="Gene3D" id="2.60.120.1440">
    <property type="match status" value="1"/>
</dbReference>
<feature type="transmembrane region" description="Helical" evidence="1">
    <location>
        <begin position="89"/>
        <end position="109"/>
    </location>
</feature>
<sequence>MAPYLNLINKKLSAEISEEEELVLQKWLDSSPRNQRLFRELSEAWHSAYKPSVQGQDETFEKLSARLALDQKPPASVVKSQAGRFWLHGWKVAASLLLLLGAAIVFFVYSEDAAYVAPSETIVEATVTKSNPRGQKSIITLPDGSEVRLNAESHLEYNKDFSKNRQIKLVGEAFFNVVRDTLHPFTVTAGEVEVRVLGTSFNVQAFPFEEDLTVAVASGAVRVEKKNQGHENQTSQLHPQEMVKVNRKTGSFEKGTFETDELMAWKDGILVFQQASFEQIVHKLERWYGVDFIIRRKSPITNGFTGRYRNPSLELVLEGMSFSSGFNFTIEGKQVIIE</sequence>
<keyword evidence="1" id="KW-1133">Transmembrane helix</keyword>
<evidence type="ECO:0000259" key="3">
    <source>
        <dbReference type="Pfam" id="PF16344"/>
    </source>
</evidence>
<evidence type="ECO:0000256" key="1">
    <source>
        <dbReference type="SAM" id="Phobius"/>
    </source>
</evidence>
<dbReference type="Gene3D" id="3.55.50.30">
    <property type="match status" value="1"/>
</dbReference>
<dbReference type="PANTHER" id="PTHR30273:SF2">
    <property type="entry name" value="PROTEIN FECR"/>
    <property type="match status" value="1"/>
</dbReference>
<feature type="domain" description="Protein FecR C-terminal" evidence="3">
    <location>
        <begin position="270"/>
        <end position="337"/>
    </location>
</feature>
<dbReference type="GO" id="GO:0016989">
    <property type="term" value="F:sigma factor antagonist activity"/>
    <property type="evidence" value="ECO:0007669"/>
    <property type="project" value="TreeGrafter"/>
</dbReference>
<gene>
    <name evidence="4" type="ORF">K4G66_25250</name>
</gene>
<dbReference type="Pfam" id="PF16344">
    <property type="entry name" value="FecR_C"/>
    <property type="match status" value="1"/>
</dbReference>
<protein>
    <submittedName>
        <fullName evidence="4">DUF4974 domain-containing protein</fullName>
    </submittedName>
</protein>
<dbReference type="AlphaFoldDB" id="A0AA49JG01"/>
<evidence type="ECO:0000313" key="4">
    <source>
        <dbReference type="EMBL" id="WKN35680.1"/>
    </source>
</evidence>
<feature type="domain" description="FecR protein" evidence="2">
    <location>
        <begin position="134"/>
        <end position="222"/>
    </location>
</feature>
<keyword evidence="1" id="KW-0812">Transmembrane</keyword>
<reference evidence="4" key="2">
    <citation type="journal article" date="2024" name="Antonie Van Leeuwenhoek">
        <title>Roseihalotalea indica gen. nov., sp. nov., a halophilic Bacteroidetes from mesopelagic Southwest Indian Ocean with higher carbohydrate metabolic potential.</title>
        <authorList>
            <person name="Chen B."/>
            <person name="Zhang M."/>
            <person name="Lin D."/>
            <person name="Ye J."/>
            <person name="Tang K."/>
        </authorList>
    </citation>
    <scope>NUCLEOTIDE SEQUENCE</scope>
    <source>
        <strain evidence="4">TK19036</strain>
    </source>
</reference>
<dbReference type="EMBL" id="CP120682">
    <property type="protein sequence ID" value="WKN35680.1"/>
    <property type="molecule type" value="Genomic_DNA"/>
</dbReference>
<name>A0AA49JG01_9BACT</name>
<dbReference type="InterPro" id="IPR012373">
    <property type="entry name" value="Ferrdict_sens_TM"/>
</dbReference>
<evidence type="ECO:0000259" key="2">
    <source>
        <dbReference type="Pfam" id="PF04773"/>
    </source>
</evidence>
<dbReference type="PIRSF" id="PIRSF018266">
    <property type="entry name" value="FecR"/>
    <property type="match status" value="1"/>
</dbReference>
<dbReference type="Pfam" id="PF04773">
    <property type="entry name" value="FecR"/>
    <property type="match status" value="1"/>
</dbReference>
<organism evidence="4">
    <name type="scientific">Roseihalotalea indica</name>
    <dbReference type="NCBI Taxonomy" id="2867963"/>
    <lineage>
        <taxon>Bacteria</taxon>
        <taxon>Pseudomonadati</taxon>
        <taxon>Bacteroidota</taxon>
        <taxon>Cytophagia</taxon>
        <taxon>Cytophagales</taxon>
        <taxon>Catalimonadaceae</taxon>
        <taxon>Roseihalotalea</taxon>
    </lineage>
</organism>
<dbReference type="PANTHER" id="PTHR30273">
    <property type="entry name" value="PERIPLASMIC SIGNAL SENSOR AND SIGMA FACTOR ACTIVATOR FECR-RELATED"/>
    <property type="match status" value="1"/>
</dbReference>
<accession>A0AA49JG01</accession>
<keyword evidence="1" id="KW-0472">Membrane</keyword>
<reference evidence="4" key="1">
    <citation type="journal article" date="2023" name="Comput. Struct. Biotechnol. J.">
        <title>Discovery of a novel marine Bacteroidetes with a rich repertoire of carbohydrate-active enzymes.</title>
        <authorList>
            <person name="Chen B."/>
            <person name="Liu G."/>
            <person name="Chen Q."/>
            <person name="Wang H."/>
            <person name="Liu L."/>
            <person name="Tang K."/>
        </authorList>
    </citation>
    <scope>NUCLEOTIDE SEQUENCE</scope>
    <source>
        <strain evidence="4">TK19036</strain>
    </source>
</reference>
<proteinExistence type="predicted"/>